<dbReference type="AlphaFoldDB" id="A0A8S1T3F5"/>
<keyword evidence="5" id="KW-0812">Transmembrane</keyword>
<name>A0A8S1T3F5_PAROT</name>
<gene>
    <name evidence="7" type="ORF">POCTA_138.1.T0180210</name>
</gene>
<keyword evidence="8" id="KW-1185">Reference proteome</keyword>
<dbReference type="GO" id="GO:0006511">
    <property type="term" value="P:ubiquitin-dependent protein catabolic process"/>
    <property type="evidence" value="ECO:0007669"/>
    <property type="project" value="TreeGrafter"/>
</dbReference>
<dbReference type="EMBL" id="CAJJDP010000018">
    <property type="protein sequence ID" value="CAD8146258.1"/>
    <property type="molecule type" value="Genomic_DNA"/>
</dbReference>
<dbReference type="PANTHER" id="PTHR45931:SF3">
    <property type="entry name" value="RING ZINC FINGER-CONTAINING PROTEIN"/>
    <property type="match status" value="1"/>
</dbReference>
<keyword evidence="1" id="KW-0479">Metal-binding</keyword>
<dbReference type="PROSITE" id="PS50089">
    <property type="entry name" value="ZF_RING_2"/>
    <property type="match status" value="1"/>
</dbReference>
<dbReference type="InterPro" id="IPR051834">
    <property type="entry name" value="RING_finger_E3_ligase"/>
</dbReference>
<dbReference type="GO" id="GO:0005634">
    <property type="term" value="C:nucleus"/>
    <property type="evidence" value="ECO:0007669"/>
    <property type="project" value="TreeGrafter"/>
</dbReference>
<feature type="transmembrane region" description="Helical" evidence="5">
    <location>
        <begin position="88"/>
        <end position="109"/>
    </location>
</feature>
<dbReference type="GO" id="GO:0061630">
    <property type="term" value="F:ubiquitin protein ligase activity"/>
    <property type="evidence" value="ECO:0007669"/>
    <property type="project" value="TreeGrafter"/>
</dbReference>
<keyword evidence="2 4" id="KW-0863">Zinc-finger</keyword>
<keyword evidence="5" id="KW-0472">Membrane</keyword>
<sequence>MQNQIDQGLLQEHEQNNVEGMENEYVDKHKQPTQIFEMGKEYFKQCHQLLAIYTALKFIAAITLIILRETIYGDEILQKNYHEIFNDAYLVFWMYISCTHSLFAFIYYIQLLMKIDNEVKCTQVVEEIGQMIVIEIPEGYTNQEREAFINEQVQIQNQEMIQRLEIDGQIEESRRISLIATEIKKTLLQNERPLNVLGKGCFILFQFIQLWGLIFYFHKKSSTESNEDLKFYSLYKGYLFSVVFMGIYQYLEIYIITLLVLIFLPILLFYSLYDWIKNYCQKRRERRRIDDSLKESMYSLQETAEGENECAICMNQYEEKDKIAILPCSNKHRFHSTCVRSWLEINSKCPLCRSDVFTLPDEIF</sequence>
<evidence type="ECO:0000313" key="7">
    <source>
        <dbReference type="EMBL" id="CAD8146258.1"/>
    </source>
</evidence>
<dbReference type="GO" id="GO:0008270">
    <property type="term" value="F:zinc ion binding"/>
    <property type="evidence" value="ECO:0007669"/>
    <property type="project" value="UniProtKB-KW"/>
</dbReference>
<proteinExistence type="predicted"/>
<feature type="transmembrane region" description="Helical" evidence="5">
    <location>
        <begin position="196"/>
        <end position="217"/>
    </location>
</feature>
<dbReference type="OMA" id="WGLIFYF"/>
<dbReference type="Pfam" id="PF13639">
    <property type="entry name" value="zf-RING_2"/>
    <property type="match status" value="1"/>
</dbReference>
<reference evidence="7" key="1">
    <citation type="submission" date="2021-01" db="EMBL/GenBank/DDBJ databases">
        <authorList>
            <consortium name="Genoscope - CEA"/>
            <person name="William W."/>
        </authorList>
    </citation>
    <scope>NUCLEOTIDE SEQUENCE</scope>
</reference>
<dbReference type="OrthoDB" id="10062243at2759"/>
<accession>A0A8S1T3F5</accession>
<keyword evidence="5" id="KW-1133">Transmembrane helix</keyword>
<dbReference type="CDD" id="cd16454">
    <property type="entry name" value="RING-H2_PA-TM-RING"/>
    <property type="match status" value="1"/>
</dbReference>
<organism evidence="7 8">
    <name type="scientific">Paramecium octaurelia</name>
    <dbReference type="NCBI Taxonomy" id="43137"/>
    <lineage>
        <taxon>Eukaryota</taxon>
        <taxon>Sar</taxon>
        <taxon>Alveolata</taxon>
        <taxon>Ciliophora</taxon>
        <taxon>Intramacronucleata</taxon>
        <taxon>Oligohymenophorea</taxon>
        <taxon>Peniculida</taxon>
        <taxon>Parameciidae</taxon>
        <taxon>Paramecium</taxon>
    </lineage>
</organism>
<evidence type="ECO:0000313" key="8">
    <source>
        <dbReference type="Proteomes" id="UP000683925"/>
    </source>
</evidence>
<dbReference type="PANTHER" id="PTHR45931">
    <property type="entry name" value="SI:CH211-59O9.10"/>
    <property type="match status" value="1"/>
</dbReference>
<feature type="transmembrane region" description="Helical" evidence="5">
    <location>
        <begin position="253"/>
        <end position="276"/>
    </location>
</feature>
<keyword evidence="3" id="KW-0862">Zinc</keyword>
<evidence type="ECO:0000259" key="6">
    <source>
        <dbReference type="PROSITE" id="PS50089"/>
    </source>
</evidence>
<feature type="transmembrane region" description="Helical" evidence="5">
    <location>
        <begin position="48"/>
        <end position="67"/>
    </location>
</feature>
<protein>
    <recommendedName>
        <fullName evidence="6">RING-type domain-containing protein</fullName>
    </recommendedName>
</protein>
<evidence type="ECO:0000256" key="2">
    <source>
        <dbReference type="ARBA" id="ARBA00022771"/>
    </source>
</evidence>
<feature type="domain" description="RING-type" evidence="6">
    <location>
        <begin position="310"/>
        <end position="353"/>
    </location>
</feature>
<dbReference type="SMART" id="SM00184">
    <property type="entry name" value="RING"/>
    <property type="match status" value="1"/>
</dbReference>
<evidence type="ECO:0000256" key="3">
    <source>
        <dbReference type="ARBA" id="ARBA00022833"/>
    </source>
</evidence>
<evidence type="ECO:0000256" key="1">
    <source>
        <dbReference type="ARBA" id="ARBA00022723"/>
    </source>
</evidence>
<evidence type="ECO:0000256" key="4">
    <source>
        <dbReference type="PROSITE-ProRule" id="PRU00175"/>
    </source>
</evidence>
<evidence type="ECO:0000256" key="5">
    <source>
        <dbReference type="SAM" id="Phobius"/>
    </source>
</evidence>
<dbReference type="Proteomes" id="UP000683925">
    <property type="component" value="Unassembled WGS sequence"/>
</dbReference>
<dbReference type="InterPro" id="IPR001841">
    <property type="entry name" value="Znf_RING"/>
</dbReference>
<comment type="caution">
    <text evidence="7">The sequence shown here is derived from an EMBL/GenBank/DDBJ whole genome shotgun (WGS) entry which is preliminary data.</text>
</comment>